<feature type="domain" description="MRH" evidence="7">
    <location>
        <begin position="369"/>
        <end position="476"/>
    </location>
</feature>
<dbReference type="Gene3D" id="2.70.130.10">
    <property type="entry name" value="Mannose-6-phosphate receptor binding domain"/>
    <property type="match status" value="1"/>
</dbReference>
<proteinExistence type="predicted"/>
<evidence type="ECO:0000313" key="9">
    <source>
        <dbReference type="Proteomes" id="UP001497383"/>
    </source>
</evidence>
<protein>
    <recommendedName>
        <fullName evidence="1">Glucosidase 2 subunit beta</fullName>
    </recommendedName>
</protein>
<dbReference type="PANTHER" id="PTHR12630">
    <property type="entry name" value="N-LINKED OLIGOSACCHARIDE PROCESSING"/>
    <property type="match status" value="1"/>
</dbReference>
<dbReference type="Proteomes" id="UP001497383">
    <property type="component" value="Chromosome 1"/>
</dbReference>
<feature type="coiled-coil region" evidence="5">
    <location>
        <begin position="219"/>
        <end position="246"/>
    </location>
</feature>
<evidence type="ECO:0000256" key="5">
    <source>
        <dbReference type="SAM" id="Coils"/>
    </source>
</evidence>
<dbReference type="PANTHER" id="PTHR12630:SF1">
    <property type="entry name" value="GLUCOSIDASE 2 SUBUNIT BETA"/>
    <property type="match status" value="1"/>
</dbReference>
<dbReference type="InterPro" id="IPR036607">
    <property type="entry name" value="PRKCSH"/>
</dbReference>
<name>A0ABP0ZHK8_9ASCO</name>
<keyword evidence="3" id="KW-0256">Endoplasmic reticulum</keyword>
<dbReference type="RefSeq" id="XP_066827797.1">
    <property type="nucleotide sequence ID" value="XM_066976825.1"/>
</dbReference>
<dbReference type="InterPro" id="IPR028146">
    <property type="entry name" value="PRKCSH_N"/>
</dbReference>
<evidence type="ECO:0000256" key="2">
    <source>
        <dbReference type="ARBA" id="ARBA00022729"/>
    </source>
</evidence>
<keyword evidence="2 6" id="KW-0732">Signal</keyword>
<keyword evidence="9" id="KW-1185">Reference proteome</keyword>
<dbReference type="InterPro" id="IPR044865">
    <property type="entry name" value="MRH_dom"/>
</dbReference>
<evidence type="ECO:0000313" key="8">
    <source>
        <dbReference type="EMBL" id="CAK9436301.1"/>
    </source>
</evidence>
<sequence length="493" mass="56725">MQIQFVISTFFVSRVLSAKVLGVSPENQHLYAPQVAKDGSEYWHCLNDTSIRLNYDQINDDICDCPDGSDEPATNACPKPPFKFYCANEGHFPGYIDQFKLNDGVCDYDLCCDGSDEYKLGHCENKCQEIHRQFEEHKSKEMEMVDKALKKKQAILRLAKTKRKALTDKLNAVRGHLPEQKMHLNKLKIELETAEMAEQDTSSVFDVLGEEFSGLVERINNHKQDLLRQDKKLRALEKILESLSQNYNPNFNDQAVKNSIHKYQEYISNKDDAVVADIHDTNEMMKKLIEKAKSMPHGHESSMDSPVPAPVVPSLGYLLHNYIDLFKRNFLNIQPQEYESRFSSNQLQPEIEKLEQEIEKTEQSIKAIEDNLNSEYGPDDFLRAFDRVTLKKNLGGYEYKINLLGSIMQDDVLIGRFQEFKDGKIYFNNGDKCWNGPRRSAVVEFTCGHGPELLSVSEPEKGRYLFVVQGESWCEPITQQDLVKSFKINYDLF</sequence>
<dbReference type="EMBL" id="OZ022405">
    <property type="protein sequence ID" value="CAK9436301.1"/>
    <property type="molecule type" value="Genomic_DNA"/>
</dbReference>
<gene>
    <name evidence="8" type="ORF">LODBEIA_P08590</name>
</gene>
<dbReference type="PROSITE" id="PS51914">
    <property type="entry name" value="MRH"/>
    <property type="match status" value="1"/>
</dbReference>
<feature type="chain" id="PRO_5046138315" description="Glucosidase 2 subunit beta" evidence="6">
    <location>
        <begin position="18"/>
        <end position="493"/>
    </location>
</feature>
<keyword evidence="5" id="KW-0175">Coiled coil</keyword>
<feature type="signal peptide" evidence="6">
    <location>
        <begin position="1"/>
        <end position="17"/>
    </location>
</feature>
<feature type="coiled-coil region" evidence="5">
    <location>
        <begin position="344"/>
        <end position="371"/>
    </location>
</feature>
<evidence type="ECO:0000256" key="1">
    <source>
        <dbReference type="ARBA" id="ARBA00022387"/>
    </source>
</evidence>
<keyword evidence="4" id="KW-1015">Disulfide bond</keyword>
<dbReference type="Pfam" id="PF13015">
    <property type="entry name" value="PRKCSH_1"/>
    <property type="match status" value="1"/>
</dbReference>
<dbReference type="Pfam" id="PF12999">
    <property type="entry name" value="PRKCSH-like"/>
    <property type="match status" value="1"/>
</dbReference>
<accession>A0ABP0ZHK8</accession>
<evidence type="ECO:0000256" key="3">
    <source>
        <dbReference type="ARBA" id="ARBA00022824"/>
    </source>
</evidence>
<dbReference type="SUPFAM" id="SSF50911">
    <property type="entry name" value="Mannose 6-phosphate receptor domain"/>
    <property type="match status" value="1"/>
</dbReference>
<organism evidence="8 9">
    <name type="scientific">Lodderomyces beijingensis</name>
    <dbReference type="NCBI Taxonomy" id="1775926"/>
    <lineage>
        <taxon>Eukaryota</taxon>
        <taxon>Fungi</taxon>
        <taxon>Dikarya</taxon>
        <taxon>Ascomycota</taxon>
        <taxon>Saccharomycotina</taxon>
        <taxon>Pichiomycetes</taxon>
        <taxon>Debaryomycetaceae</taxon>
        <taxon>Candida/Lodderomyces clade</taxon>
        <taxon>Lodderomyces</taxon>
    </lineage>
</organism>
<evidence type="ECO:0000256" key="6">
    <source>
        <dbReference type="SAM" id="SignalP"/>
    </source>
</evidence>
<dbReference type="GeneID" id="92206055"/>
<evidence type="ECO:0000259" key="7">
    <source>
        <dbReference type="PROSITE" id="PS51914"/>
    </source>
</evidence>
<dbReference type="InterPro" id="IPR009011">
    <property type="entry name" value="Man6P_isomerase_rcpt-bd_dom_sf"/>
</dbReference>
<reference evidence="8 9" key="1">
    <citation type="submission" date="2024-03" db="EMBL/GenBank/DDBJ databases">
        <authorList>
            <person name="Brejova B."/>
        </authorList>
    </citation>
    <scope>NUCLEOTIDE SEQUENCE [LARGE SCALE GENOMIC DNA]</scope>
    <source>
        <strain evidence="8 9">CBS 14171</strain>
    </source>
</reference>
<evidence type="ECO:0000256" key="4">
    <source>
        <dbReference type="ARBA" id="ARBA00023157"/>
    </source>
</evidence>
<dbReference type="InterPro" id="IPR039794">
    <property type="entry name" value="Gtb1-like"/>
</dbReference>